<sequence length="130" mass="14587">MVLNFLFGKRERKPEVGLLKPQDKDYLAGEWGRVEQLLTAGRPSAYKEAVITSDKMLDFALKGIIAGETMGERLKNAREGFSPEVYQGLWDAHKMRNSLVHEASFDLTVSVAKDVLAKFQKGFQSLGVRI</sequence>
<evidence type="ECO:0008006" key="3">
    <source>
        <dbReference type="Google" id="ProtNLM"/>
    </source>
</evidence>
<name>A0A0G1XS00_9BACT</name>
<comment type="caution">
    <text evidence="1">The sequence shown here is derived from an EMBL/GenBank/DDBJ whole genome shotgun (WGS) entry which is preliminary data.</text>
</comment>
<dbReference type="Proteomes" id="UP000034119">
    <property type="component" value="Unassembled WGS sequence"/>
</dbReference>
<accession>A0A0G1XS00</accession>
<gene>
    <name evidence="1" type="ORF">UY40_C0022G0007</name>
</gene>
<reference evidence="1 2" key="1">
    <citation type="journal article" date="2015" name="Nature">
        <title>rRNA introns, odd ribosomes, and small enigmatic genomes across a large radiation of phyla.</title>
        <authorList>
            <person name="Brown C.T."/>
            <person name="Hug L.A."/>
            <person name="Thomas B.C."/>
            <person name="Sharon I."/>
            <person name="Castelle C.J."/>
            <person name="Singh A."/>
            <person name="Wilkins M.J."/>
            <person name="Williams K.H."/>
            <person name="Banfield J.F."/>
        </authorList>
    </citation>
    <scope>NUCLEOTIDE SEQUENCE [LARGE SCALE GENOMIC DNA]</scope>
</reference>
<dbReference type="EMBL" id="LCPW01000022">
    <property type="protein sequence ID" value="KKW05367.1"/>
    <property type="molecule type" value="Genomic_DNA"/>
</dbReference>
<evidence type="ECO:0000313" key="2">
    <source>
        <dbReference type="Proteomes" id="UP000034119"/>
    </source>
</evidence>
<proteinExistence type="predicted"/>
<dbReference type="STRING" id="1618342.UY40_C0022G0007"/>
<protein>
    <recommendedName>
        <fullName evidence="3">DUF86 domain-containing protein</fullName>
    </recommendedName>
</protein>
<evidence type="ECO:0000313" key="1">
    <source>
        <dbReference type="EMBL" id="KKW05367.1"/>
    </source>
</evidence>
<organism evidence="1 2">
    <name type="scientific">candidate division CPR1 bacterium GW2011_GWC1_49_13</name>
    <dbReference type="NCBI Taxonomy" id="1618342"/>
    <lineage>
        <taxon>Bacteria</taxon>
        <taxon>candidate division CPR1</taxon>
    </lineage>
</organism>
<dbReference type="AlphaFoldDB" id="A0A0G1XS00"/>